<comment type="caution">
    <text evidence="2">The sequence shown here is derived from an EMBL/GenBank/DDBJ whole genome shotgun (WGS) entry which is preliminary data.</text>
</comment>
<dbReference type="RefSeq" id="WP_136536785.1">
    <property type="nucleotide sequence ID" value="NZ_STGY01000073.1"/>
</dbReference>
<feature type="transmembrane region" description="Helical" evidence="1">
    <location>
        <begin position="143"/>
        <end position="166"/>
    </location>
</feature>
<organism evidence="2 3">
    <name type="scientific">Glycomyces buryatensis</name>
    <dbReference type="NCBI Taxonomy" id="2570927"/>
    <lineage>
        <taxon>Bacteria</taxon>
        <taxon>Bacillati</taxon>
        <taxon>Actinomycetota</taxon>
        <taxon>Actinomycetes</taxon>
        <taxon>Glycomycetales</taxon>
        <taxon>Glycomycetaceae</taxon>
        <taxon>Glycomyces</taxon>
    </lineage>
</organism>
<keyword evidence="3" id="KW-1185">Reference proteome</keyword>
<dbReference type="OrthoDB" id="2014935at2"/>
<feature type="transmembrane region" description="Helical" evidence="1">
    <location>
        <begin position="212"/>
        <end position="229"/>
    </location>
</feature>
<feature type="transmembrane region" description="Helical" evidence="1">
    <location>
        <begin position="178"/>
        <end position="200"/>
    </location>
</feature>
<gene>
    <name evidence="2" type="ORF">FAB82_22370</name>
</gene>
<dbReference type="EMBL" id="STGY01000073">
    <property type="protein sequence ID" value="THV35625.1"/>
    <property type="molecule type" value="Genomic_DNA"/>
</dbReference>
<feature type="transmembrane region" description="Helical" evidence="1">
    <location>
        <begin position="313"/>
        <end position="331"/>
    </location>
</feature>
<feature type="transmembrane region" description="Helical" evidence="1">
    <location>
        <begin position="520"/>
        <end position="541"/>
    </location>
</feature>
<name>A0A4S8PZM0_9ACTN</name>
<feature type="transmembrane region" description="Helical" evidence="1">
    <location>
        <begin position="255"/>
        <end position="276"/>
    </location>
</feature>
<dbReference type="AlphaFoldDB" id="A0A4S8PZM0"/>
<feature type="transmembrane region" description="Helical" evidence="1">
    <location>
        <begin position="35"/>
        <end position="55"/>
    </location>
</feature>
<keyword evidence="1" id="KW-0472">Membrane</keyword>
<proteinExistence type="predicted"/>
<feature type="transmembrane region" description="Helical" evidence="1">
    <location>
        <begin position="476"/>
        <end position="492"/>
    </location>
</feature>
<protein>
    <submittedName>
        <fullName evidence="2">ABC transporter permease</fullName>
    </submittedName>
</protein>
<feature type="transmembrane region" description="Helical" evidence="1">
    <location>
        <begin position="451"/>
        <end position="471"/>
    </location>
</feature>
<feature type="transmembrane region" description="Helical" evidence="1">
    <location>
        <begin position="361"/>
        <end position="382"/>
    </location>
</feature>
<keyword evidence="1" id="KW-1133">Transmembrane helix</keyword>
<evidence type="ECO:0000313" key="3">
    <source>
        <dbReference type="Proteomes" id="UP000308760"/>
    </source>
</evidence>
<evidence type="ECO:0000313" key="2">
    <source>
        <dbReference type="EMBL" id="THV35625.1"/>
    </source>
</evidence>
<reference evidence="2 3" key="2">
    <citation type="submission" date="2019-05" db="EMBL/GenBank/DDBJ databases">
        <title>Glycomyces buryatensis sp. nov.</title>
        <authorList>
            <person name="Nikitina E."/>
        </authorList>
    </citation>
    <scope>NUCLEOTIDE SEQUENCE [LARGE SCALE GENOMIC DNA]</scope>
    <source>
        <strain evidence="2 3">18</strain>
    </source>
</reference>
<reference evidence="3" key="1">
    <citation type="submission" date="2019-04" db="EMBL/GenBank/DDBJ databases">
        <title>Nocardioides xinjiangensis sp. nov.</title>
        <authorList>
            <person name="Liu S."/>
        </authorList>
    </citation>
    <scope>NUCLEOTIDE SEQUENCE [LARGE SCALE GENOMIC DNA]</scope>
    <source>
        <strain evidence="3">18</strain>
    </source>
</reference>
<accession>A0A4S8PZM0</accession>
<sequence length="549" mass="57593">MTTATMEPTALKEGTLGTLAGTGKLLRFQTRRTRVFIIGWFVGLVGFSWLIAAAFPSLYPNAEDRAEFAVTLDTPAMRSMTGPGEYLDAFAESTGAMFAQQMILWVGAITAVMFILLVTRLTRADEETSRLEVIRSEPVGRRADLAASMILAVLVAVLIGAGMAVSVLGMQGVDAGGALLYGLGYTSLGIVFACLTAVAAQLAAYQSSANGLGFAALGATVLLAAIGNAQENWVTWLSPVGWSQLTFVSTPDQRWWPLALTLGVGAIALWVAFALVTHRDFGAGMLPYRPGRAEAKPGLGSAGALTFRLTRGLMWAGVISLVLLAAAYGSIVGSADDMLSGLSEDQQAVLNQGGASMEENFASTIAAIDGLFAALFGLLVVGRARKEETGGRGELLASGPVARSGWPGSYLPAALVVATVATAAGGLILGLTGAASTGDGAFFGKLLGASLIQLPAIWVLTAFAFTMYAWLPRAGWLRWIAWIYAFVVAYYGELLELSSGAQGISPFYHVSAYPAQDIDWLALIVLTVVAALIAAIGYLGVRRRNLHFS</sequence>
<keyword evidence="1" id="KW-0812">Transmembrane</keyword>
<evidence type="ECO:0000256" key="1">
    <source>
        <dbReference type="SAM" id="Phobius"/>
    </source>
</evidence>
<feature type="transmembrane region" description="Helical" evidence="1">
    <location>
        <begin position="102"/>
        <end position="122"/>
    </location>
</feature>
<dbReference type="Proteomes" id="UP000308760">
    <property type="component" value="Unassembled WGS sequence"/>
</dbReference>
<feature type="transmembrane region" description="Helical" evidence="1">
    <location>
        <begin position="410"/>
        <end position="431"/>
    </location>
</feature>